<dbReference type="AlphaFoldDB" id="A0A7C9PJC1"/>
<dbReference type="Pfam" id="PF04909">
    <property type="entry name" value="Amidohydro_2"/>
    <property type="match status" value="1"/>
</dbReference>
<dbReference type="PANTHER" id="PTHR35563">
    <property type="entry name" value="BARREL METAL-DEPENDENT HYDROLASE, PUTATIVE (AFU_ORTHOLOGUE AFUA_1G16240)-RELATED"/>
    <property type="match status" value="1"/>
</dbReference>
<keyword evidence="4" id="KW-1185">Reference proteome</keyword>
<evidence type="ECO:0000313" key="4">
    <source>
        <dbReference type="Proteomes" id="UP000484255"/>
    </source>
</evidence>
<dbReference type="InterPro" id="IPR032466">
    <property type="entry name" value="Metal_Hydrolase"/>
</dbReference>
<evidence type="ECO:0000313" key="3">
    <source>
        <dbReference type="EMBL" id="NDY93328.1"/>
    </source>
</evidence>
<dbReference type="Proteomes" id="UP000484255">
    <property type="component" value="Unassembled WGS sequence"/>
</dbReference>
<name>A0A7C9PJC1_9BURK</name>
<dbReference type="InterPro" id="IPR006680">
    <property type="entry name" value="Amidohydro-rel"/>
</dbReference>
<dbReference type="EMBL" id="JAAGOH010000032">
    <property type="protein sequence ID" value="NDY93328.1"/>
    <property type="molecule type" value="Genomic_DNA"/>
</dbReference>
<evidence type="ECO:0000256" key="1">
    <source>
        <dbReference type="SAM" id="MobiDB-lite"/>
    </source>
</evidence>
<gene>
    <name evidence="3" type="ORF">G3A44_19215</name>
</gene>
<dbReference type="RefSeq" id="WP_163459362.1">
    <property type="nucleotide sequence ID" value="NZ_JAAGOH010000032.1"/>
</dbReference>
<dbReference type="Gene3D" id="3.20.20.140">
    <property type="entry name" value="Metal-dependent hydrolases"/>
    <property type="match status" value="1"/>
</dbReference>
<feature type="compositionally biased region" description="Pro residues" evidence="1">
    <location>
        <begin position="1"/>
        <end position="11"/>
    </location>
</feature>
<sequence length="305" mass="32021">MTPAPHAPAGPPSGAAHPIGVTDGVDCHFHVIAPPEDAPMAPGRSYTPAPAPLAAWRARLGGLGLRQGVVVQPSLYGTDARVLLDALAQGGGALVGVAAATPEVDEATLDRWAEAGVRGLRMAHFEPGDPRALSGFVHFEAAFDALAPRMAARGWHLQLLTDSRLLPALAPRLRRSPVPVVLDHMGRTPARLGTAHAGMQSLCALLAEGVVWVKLSGVANVSEAAPGYEDARAVHDALLAAAPERLVWGSDWPHTRPQGEVPDTAALLRHFLAWTPEAWHAPILCRQPRALYGLPDITQPAAASV</sequence>
<dbReference type="PANTHER" id="PTHR35563:SF2">
    <property type="entry name" value="BARREL METAL-DEPENDENT HYDROLASE, PUTATIVE (AFU_ORTHOLOGUE AFUA_1G16240)-RELATED"/>
    <property type="match status" value="1"/>
</dbReference>
<dbReference type="GO" id="GO:0016787">
    <property type="term" value="F:hydrolase activity"/>
    <property type="evidence" value="ECO:0007669"/>
    <property type="project" value="UniProtKB-KW"/>
</dbReference>
<evidence type="ECO:0000259" key="2">
    <source>
        <dbReference type="Pfam" id="PF04909"/>
    </source>
</evidence>
<protein>
    <submittedName>
        <fullName evidence="3">Amidohydrolase family protein</fullName>
    </submittedName>
</protein>
<dbReference type="SUPFAM" id="SSF51556">
    <property type="entry name" value="Metallo-dependent hydrolases"/>
    <property type="match status" value="1"/>
</dbReference>
<organism evidence="3 4">
    <name type="scientific">Ideonella livida</name>
    <dbReference type="NCBI Taxonomy" id="2707176"/>
    <lineage>
        <taxon>Bacteria</taxon>
        <taxon>Pseudomonadati</taxon>
        <taxon>Pseudomonadota</taxon>
        <taxon>Betaproteobacteria</taxon>
        <taxon>Burkholderiales</taxon>
        <taxon>Sphaerotilaceae</taxon>
        <taxon>Ideonella</taxon>
    </lineage>
</organism>
<dbReference type="InterPro" id="IPR052358">
    <property type="entry name" value="Aro_Compnd_Degr_Hydrolases"/>
</dbReference>
<keyword evidence="3" id="KW-0378">Hydrolase</keyword>
<feature type="region of interest" description="Disordered" evidence="1">
    <location>
        <begin position="1"/>
        <end position="20"/>
    </location>
</feature>
<reference evidence="3 4" key="1">
    <citation type="submission" date="2020-02" db="EMBL/GenBank/DDBJ databases">
        <title>Ideonella bacterium strain TBM-1.</title>
        <authorList>
            <person name="Chen W.-M."/>
        </authorList>
    </citation>
    <scope>NUCLEOTIDE SEQUENCE [LARGE SCALE GENOMIC DNA]</scope>
    <source>
        <strain evidence="3 4">TBM-1</strain>
    </source>
</reference>
<proteinExistence type="predicted"/>
<comment type="caution">
    <text evidence="3">The sequence shown here is derived from an EMBL/GenBank/DDBJ whole genome shotgun (WGS) entry which is preliminary data.</text>
</comment>
<feature type="domain" description="Amidohydrolase-related" evidence="2">
    <location>
        <begin position="25"/>
        <end position="294"/>
    </location>
</feature>
<accession>A0A7C9PJC1</accession>